<organism evidence="1 2">
    <name type="scientific">Butyrivibrio phage Arawn</name>
    <dbReference type="NCBI Taxonomy" id="2724180"/>
    <lineage>
        <taxon>Viruses</taxon>
        <taxon>Duplodnaviria</taxon>
        <taxon>Heunggongvirae</taxon>
        <taxon>Uroviricota</taxon>
        <taxon>Caudoviricetes</taxon>
        <taxon>Arawnvirus</taxon>
        <taxon>Arawnvirus arawn</taxon>
    </lineage>
</organism>
<accession>A0A6B9SUP9</accession>
<keyword evidence="2" id="KW-1185">Reference proteome</keyword>
<proteinExistence type="predicted"/>
<dbReference type="GeneID" id="55626610"/>
<sequence length="65" mass="7331">MAAEKKTITLEYHAGHTSALQALVNETCENICDNFCKYRETSDVNAECDYIRNGAHECPLSKIYC</sequence>
<reference evidence="1 2" key="1">
    <citation type="submission" date="2019-12" db="EMBL/GenBank/DDBJ databases">
        <title>The Isolation and Genome Sequencing of Six Novel Lytic Bacteriophages from the Rumen Active Against Butyrivibrio fibrisolvens.</title>
        <authorList>
            <person name="Friedersdorff J.C.A."/>
            <person name="Kingston-Smith A.H."/>
            <person name="Pachebat J.A."/>
            <person name="Rooke D."/>
            <person name="Creevey C.J."/>
        </authorList>
    </citation>
    <scope>NUCLEOTIDE SEQUENCE [LARGE SCALE GENOMIC DNA]</scope>
</reference>
<dbReference type="EMBL" id="MN882550">
    <property type="protein sequence ID" value="QHJ73577.1"/>
    <property type="molecule type" value="Genomic_DNA"/>
</dbReference>
<dbReference type="RefSeq" id="YP_009855869.1">
    <property type="nucleotide sequence ID" value="NC_048848.1"/>
</dbReference>
<protein>
    <submittedName>
        <fullName evidence="1">Uncharacterized protein</fullName>
    </submittedName>
</protein>
<name>A0A6B9SUP9_9CAUD</name>
<dbReference type="Proteomes" id="UP000464519">
    <property type="component" value="Segment"/>
</dbReference>
<evidence type="ECO:0000313" key="2">
    <source>
        <dbReference type="Proteomes" id="UP000464519"/>
    </source>
</evidence>
<evidence type="ECO:0000313" key="1">
    <source>
        <dbReference type="EMBL" id="QHJ73577.1"/>
    </source>
</evidence>